<keyword evidence="4" id="KW-1185">Reference proteome</keyword>
<accession>W0A712</accession>
<organism evidence="3 4">
    <name type="scientific">Sphingomonas sanxanigenens DSM 19645 = NX02</name>
    <dbReference type="NCBI Taxonomy" id="1123269"/>
    <lineage>
        <taxon>Bacteria</taxon>
        <taxon>Pseudomonadati</taxon>
        <taxon>Pseudomonadota</taxon>
        <taxon>Alphaproteobacteria</taxon>
        <taxon>Sphingomonadales</taxon>
        <taxon>Sphingomonadaceae</taxon>
        <taxon>Sphingomonas</taxon>
    </lineage>
</organism>
<evidence type="ECO:0000259" key="2">
    <source>
        <dbReference type="Pfam" id="PF00534"/>
    </source>
</evidence>
<dbReference type="PANTHER" id="PTHR46401:SF2">
    <property type="entry name" value="GLYCOSYLTRANSFERASE WBBK-RELATED"/>
    <property type="match status" value="1"/>
</dbReference>
<dbReference type="Pfam" id="PF00534">
    <property type="entry name" value="Glycos_transf_1"/>
    <property type="match status" value="1"/>
</dbReference>
<dbReference type="Proteomes" id="UP000018851">
    <property type="component" value="Chromosome"/>
</dbReference>
<dbReference type="GO" id="GO:0016757">
    <property type="term" value="F:glycosyltransferase activity"/>
    <property type="evidence" value="ECO:0007669"/>
    <property type="project" value="InterPro"/>
</dbReference>
<dbReference type="InterPro" id="IPR001296">
    <property type="entry name" value="Glyco_trans_1"/>
</dbReference>
<dbReference type="EMBL" id="CP006644">
    <property type="protein sequence ID" value="AHE52108.1"/>
    <property type="molecule type" value="Genomic_DNA"/>
</dbReference>
<proteinExistence type="predicted"/>
<dbReference type="eggNOG" id="COG0438">
    <property type="taxonomic scope" value="Bacteria"/>
</dbReference>
<evidence type="ECO:0000313" key="3">
    <source>
        <dbReference type="EMBL" id="AHE52108.1"/>
    </source>
</evidence>
<dbReference type="AlphaFoldDB" id="W0A712"/>
<feature type="domain" description="Glycosyl transferase family 1" evidence="2">
    <location>
        <begin position="2"/>
        <end position="116"/>
    </location>
</feature>
<dbReference type="PATRIC" id="fig|1123269.5.peg.350"/>
<evidence type="ECO:0000313" key="4">
    <source>
        <dbReference type="Proteomes" id="UP000018851"/>
    </source>
</evidence>
<dbReference type="Gene3D" id="3.40.50.2000">
    <property type="entry name" value="Glycogen Phosphorylase B"/>
    <property type="match status" value="1"/>
</dbReference>
<protein>
    <recommendedName>
        <fullName evidence="2">Glycosyl transferase family 1 domain-containing protein</fullName>
    </recommendedName>
</protein>
<name>W0A712_9SPHN</name>
<dbReference type="SUPFAM" id="SSF53756">
    <property type="entry name" value="UDP-Glycosyltransferase/glycogen phosphorylase"/>
    <property type="match status" value="1"/>
</dbReference>
<evidence type="ECO:0000256" key="1">
    <source>
        <dbReference type="ARBA" id="ARBA00022679"/>
    </source>
</evidence>
<dbReference type="KEGG" id="ssan:NX02_01730"/>
<gene>
    <name evidence="3" type="ORF">NX02_01730</name>
</gene>
<dbReference type="HOGENOM" id="CLU_1509653_0_0_5"/>
<dbReference type="PANTHER" id="PTHR46401">
    <property type="entry name" value="GLYCOSYLTRANSFERASE WBBK-RELATED"/>
    <property type="match status" value="1"/>
</dbReference>
<sequence>MMLGTIEGRKNHLLMLQIWRELVEMHGSAAPRLLIVGQRGWEADQALAMIDRTKALRGVVSELPRCSDDELAVLLRGARALIFPSFVEGYGMPLVEALAHGTPVIASQIDVFGELAGPVPDYAAPTDGRRWRTLIEAYMPDDSRARAKQIARLAGFHAPTWAAHFATVNQWLETLPPR</sequence>
<reference evidence="3 4" key="1">
    <citation type="submission" date="2013-07" db="EMBL/GenBank/DDBJ databases">
        <title>Completed genome of Sphingomonas sanxanigenens NX02.</title>
        <authorList>
            <person name="Ma T."/>
            <person name="Huang H."/>
            <person name="Wu M."/>
            <person name="Li X."/>
            <person name="Li G."/>
        </authorList>
    </citation>
    <scope>NUCLEOTIDE SEQUENCE [LARGE SCALE GENOMIC DNA]</scope>
    <source>
        <strain evidence="3 4">NX02</strain>
    </source>
</reference>
<keyword evidence="1" id="KW-0808">Transferase</keyword>
<dbReference type="STRING" id="1123269.NX02_01730"/>